<dbReference type="EMBL" id="ML769506">
    <property type="protein sequence ID" value="KAE9396870.1"/>
    <property type="molecule type" value="Genomic_DNA"/>
</dbReference>
<dbReference type="OrthoDB" id="2013972at2759"/>
<reference evidence="1" key="1">
    <citation type="journal article" date="2019" name="Environ. Microbiol.">
        <title>Fungal ecological strategies reflected in gene transcription - a case study of two litter decomposers.</title>
        <authorList>
            <person name="Barbi F."/>
            <person name="Kohler A."/>
            <person name="Barry K."/>
            <person name="Baskaran P."/>
            <person name="Daum C."/>
            <person name="Fauchery L."/>
            <person name="Ihrmark K."/>
            <person name="Kuo A."/>
            <person name="LaButti K."/>
            <person name="Lipzen A."/>
            <person name="Morin E."/>
            <person name="Grigoriev I.V."/>
            <person name="Henrissat B."/>
            <person name="Lindahl B."/>
            <person name="Martin F."/>
        </authorList>
    </citation>
    <scope>NUCLEOTIDE SEQUENCE</scope>
    <source>
        <strain evidence="1">JB14</strain>
    </source>
</reference>
<dbReference type="Gene3D" id="3.40.50.150">
    <property type="entry name" value="Vaccinia Virus protein VP39"/>
    <property type="match status" value="1"/>
</dbReference>
<protein>
    <submittedName>
        <fullName evidence="1">S-adenosyl-L-methionine-dependent methyltransferase</fullName>
    </submittedName>
</protein>
<dbReference type="PANTHER" id="PTHR43591">
    <property type="entry name" value="METHYLTRANSFERASE"/>
    <property type="match status" value="1"/>
</dbReference>
<dbReference type="InterPro" id="IPR029063">
    <property type="entry name" value="SAM-dependent_MTases_sf"/>
</dbReference>
<dbReference type="GO" id="GO:0008168">
    <property type="term" value="F:methyltransferase activity"/>
    <property type="evidence" value="ECO:0007669"/>
    <property type="project" value="UniProtKB-KW"/>
</dbReference>
<evidence type="ECO:0000313" key="2">
    <source>
        <dbReference type="Proteomes" id="UP000799118"/>
    </source>
</evidence>
<dbReference type="Proteomes" id="UP000799118">
    <property type="component" value="Unassembled WGS sequence"/>
</dbReference>
<proteinExistence type="predicted"/>
<dbReference type="Pfam" id="PF13489">
    <property type="entry name" value="Methyltransf_23"/>
    <property type="match status" value="1"/>
</dbReference>
<accession>A0A6A4HGK5</accession>
<evidence type="ECO:0000313" key="1">
    <source>
        <dbReference type="EMBL" id="KAE9396870.1"/>
    </source>
</evidence>
<dbReference type="GO" id="GO:0032259">
    <property type="term" value="P:methylation"/>
    <property type="evidence" value="ECO:0007669"/>
    <property type="project" value="UniProtKB-KW"/>
</dbReference>
<keyword evidence="1" id="KW-0808">Transferase</keyword>
<sequence>MVSDGVDIRKAAYKLPTDVQEMDGLALQRLGIQHTIWSLMIGGLYPVGVTDQVDNLLKAEPERQPIVLDVGCGSAIWSIGMANNFPHAQVVGFDLNAQKFSDAPKNFRFIQGDLSSTLPEFVGRADIIHCRCVAQHVKDPQALTRLLSATLRPGGLLLLADGDWIVYDQHKKLVEPFKWWESSTTGLEESMALEEDARGRSWYAGWLDFFGNLTRSKEYRPIEELVKNVEELTMLDSSRYLSPINWPGEGIENGKDLGQVLNINQRNFFIGAKDIALRAGLSREMIEIWGRHYVEEIDHGHLYNVWYYVTAQK</sequence>
<organism evidence="1 2">
    <name type="scientific">Gymnopus androsaceus JB14</name>
    <dbReference type="NCBI Taxonomy" id="1447944"/>
    <lineage>
        <taxon>Eukaryota</taxon>
        <taxon>Fungi</taxon>
        <taxon>Dikarya</taxon>
        <taxon>Basidiomycota</taxon>
        <taxon>Agaricomycotina</taxon>
        <taxon>Agaricomycetes</taxon>
        <taxon>Agaricomycetidae</taxon>
        <taxon>Agaricales</taxon>
        <taxon>Marasmiineae</taxon>
        <taxon>Omphalotaceae</taxon>
        <taxon>Gymnopus</taxon>
    </lineage>
</organism>
<keyword evidence="2" id="KW-1185">Reference proteome</keyword>
<dbReference type="AlphaFoldDB" id="A0A6A4HGK5"/>
<keyword evidence="1" id="KW-0489">Methyltransferase</keyword>
<dbReference type="SUPFAM" id="SSF53335">
    <property type="entry name" value="S-adenosyl-L-methionine-dependent methyltransferases"/>
    <property type="match status" value="1"/>
</dbReference>
<name>A0A6A4HGK5_9AGAR</name>
<dbReference type="CDD" id="cd02440">
    <property type="entry name" value="AdoMet_MTases"/>
    <property type="match status" value="1"/>
</dbReference>
<gene>
    <name evidence="1" type="ORF">BT96DRAFT_996268</name>
</gene>